<dbReference type="InterPro" id="IPR052779">
    <property type="entry name" value="WDR62"/>
</dbReference>
<dbReference type="EMBL" id="KV453913">
    <property type="protein sequence ID" value="ODV78630.1"/>
    <property type="molecule type" value="Genomic_DNA"/>
</dbReference>
<dbReference type="InterPro" id="IPR015943">
    <property type="entry name" value="WD40/YVTN_repeat-like_dom_sf"/>
</dbReference>
<dbReference type="AlphaFoldDB" id="A0A1E4SGN2"/>
<dbReference type="InterPro" id="IPR001680">
    <property type="entry name" value="WD40_rpt"/>
</dbReference>
<accession>A0A1E4SGN2</accession>
<dbReference type="Gene3D" id="2.130.10.10">
    <property type="entry name" value="YVTN repeat-like/Quinoprotein amine dehydrogenase"/>
    <property type="match status" value="3"/>
</dbReference>
<feature type="compositionally biased region" description="Basic and acidic residues" evidence="1">
    <location>
        <begin position="389"/>
        <end position="399"/>
    </location>
</feature>
<dbReference type="Proteomes" id="UP000094285">
    <property type="component" value="Unassembled WGS sequence"/>
</dbReference>
<feature type="non-terminal residue" evidence="2">
    <location>
        <position position="841"/>
    </location>
</feature>
<dbReference type="GeneID" id="30984363"/>
<dbReference type="SUPFAM" id="SSF50978">
    <property type="entry name" value="WD40 repeat-like"/>
    <property type="match status" value="1"/>
</dbReference>
<dbReference type="Pfam" id="PF00400">
    <property type="entry name" value="WD40"/>
    <property type="match status" value="1"/>
</dbReference>
<gene>
    <name evidence="2" type="ORF">CANTADRAFT_53537</name>
</gene>
<feature type="compositionally biased region" description="Polar residues" evidence="1">
    <location>
        <begin position="370"/>
        <end position="388"/>
    </location>
</feature>
<dbReference type="SUPFAM" id="SSF75011">
    <property type="entry name" value="3-carboxy-cis,cis-mucoante lactonizing enzyme"/>
    <property type="match status" value="1"/>
</dbReference>
<dbReference type="PANTHER" id="PTHR45589:SF1">
    <property type="entry name" value="WD REPEAT DOMAIN 62, ISOFORM G"/>
    <property type="match status" value="1"/>
</dbReference>
<proteinExistence type="predicted"/>
<feature type="region of interest" description="Disordered" evidence="1">
    <location>
        <begin position="367"/>
        <end position="399"/>
    </location>
</feature>
<dbReference type="RefSeq" id="XP_020063752.1">
    <property type="nucleotide sequence ID" value="XM_020210227.1"/>
</dbReference>
<organism evidence="2 3">
    <name type="scientific">Suhomyces tanzawaensis NRRL Y-17324</name>
    <dbReference type="NCBI Taxonomy" id="984487"/>
    <lineage>
        <taxon>Eukaryota</taxon>
        <taxon>Fungi</taxon>
        <taxon>Dikarya</taxon>
        <taxon>Ascomycota</taxon>
        <taxon>Saccharomycotina</taxon>
        <taxon>Pichiomycetes</taxon>
        <taxon>Debaryomycetaceae</taxon>
        <taxon>Suhomyces</taxon>
    </lineage>
</organism>
<feature type="region of interest" description="Disordered" evidence="1">
    <location>
        <begin position="797"/>
        <end position="841"/>
    </location>
</feature>
<dbReference type="PANTHER" id="PTHR45589">
    <property type="entry name" value="WD REPEAT DOMAIN 62, ISOFORM G"/>
    <property type="match status" value="1"/>
</dbReference>
<reference evidence="3" key="1">
    <citation type="submission" date="2016-05" db="EMBL/GenBank/DDBJ databases">
        <title>Comparative genomics of biotechnologically important yeasts.</title>
        <authorList>
            <consortium name="DOE Joint Genome Institute"/>
            <person name="Riley R."/>
            <person name="Haridas S."/>
            <person name="Wolfe K.H."/>
            <person name="Lopes M.R."/>
            <person name="Hittinger C.T."/>
            <person name="Goker M."/>
            <person name="Salamov A."/>
            <person name="Wisecaver J."/>
            <person name="Long T.M."/>
            <person name="Aerts A.L."/>
            <person name="Barry K."/>
            <person name="Choi C."/>
            <person name="Clum A."/>
            <person name="Coughlan A.Y."/>
            <person name="Deshpande S."/>
            <person name="Douglass A.P."/>
            <person name="Hanson S.J."/>
            <person name="Klenk H.-P."/>
            <person name="Labutti K."/>
            <person name="Lapidus A."/>
            <person name="Lindquist E."/>
            <person name="Lipzen A."/>
            <person name="Meier-Kolthoff J.P."/>
            <person name="Ohm R.A."/>
            <person name="Otillar R.P."/>
            <person name="Pangilinan J."/>
            <person name="Peng Y."/>
            <person name="Rokas A."/>
            <person name="Rosa C.A."/>
            <person name="Scheuner C."/>
            <person name="Sibirny A.A."/>
            <person name="Slot J.C."/>
            <person name="Stielow J.B."/>
            <person name="Sun H."/>
            <person name="Kurtzman C.P."/>
            <person name="Blackwell M."/>
            <person name="Grigoriev I.V."/>
            <person name="Jeffries T.W."/>
        </authorList>
    </citation>
    <scope>NUCLEOTIDE SEQUENCE [LARGE SCALE GENOMIC DNA]</scope>
    <source>
        <strain evidence="3">NRRL Y-17324</strain>
    </source>
</reference>
<dbReference type="SMART" id="SM00320">
    <property type="entry name" value="WD40"/>
    <property type="match status" value="6"/>
</dbReference>
<dbReference type="OrthoDB" id="6252103at2759"/>
<name>A0A1E4SGN2_9ASCO</name>
<sequence>MGELTCLGSSGGPQLALDEIVGNSAKNPRQFHLQDDLIAYTASGGVIVSEINTKTGQIVSQRFFCANSSYHGSNSTSSANAYLNMAFDIAEDTEVIKDQYGYPVNSDPTVVTGASGSTYGDPEFFSPGNENDGASPSKLKDRVRSIHCITISPNKRLLAIGESGYQPRILIYSLAPDSSKNPIILIYEHSFGINSVSFSPDSRYLCSLGFINDGFINVWKVNLTSASLHSSNKCSAPINLVIWHENFIITMGLRLIKVWKFDIPDQDSSAVSKPSVLKGKNVLLGNLINSNFIHGSILNSDELLITTSTNNLLLLKLNYESLSLITLDTPQFTFSTVLVDYGSEIIWFSSEDQIKSLPISNLRASDRASDISSPGVTRRNQSSDTFKSPSKDSLERIKSKDQPEQIVKILNFTNSFLIYLTDQGIIALYDKEKNQNKKLIEPLMQNFGGIKQCDSGKVLIFSKNGEIRSIEDKENTTALEATVSLPNNDLIQNSLTAIEQHGDLLISGDKYGNLNITGPSANGMTSLIYQTKAHSSNINEIVYFQVDKFQIITTISRDRMIQFFYSKIEDNKFDILQTIPVHNGNLLKVQYHENRIYVCSSDRTVSIHKIEIEDEELRITQDKLITTKTTPLAMKATGDELIVSTNEKSISVYQISESYALKRTLKLLNDKTNESLLVEDFIVLKNMLIVSCSDKSLRIFNYATGKQLSVTWGHLESIMGLILRSNNELISIGAEGCLLKWQLQDSQINETKNEEKILANETREEDIVPIYTKVTRKIIPIIAKPKINDIKSLLKGDCEDERSSPSSSPRLTAATLRRMESRKSMDSGVPTRKSVSPVRPL</sequence>
<protein>
    <submittedName>
        <fullName evidence="2">WD40 repeat-like protein</fullName>
    </submittedName>
</protein>
<evidence type="ECO:0000313" key="2">
    <source>
        <dbReference type="EMBL" id="ODV78630.1"/>
    </source>
</evidence>
<keyword evidence="3" id="KW-1185">Reference proteome</keyword>
<evidence type="ECO:0000256" key="1">
    <source>
        <dbReference type="SAM" id="MobiDB-lite"/>
    </source>
</evidence>
<dbReference type="InterPro" id="IPR036322">
    <property type="entry name" value="WD40_repeat_dom_sf"/>
</dbReference>
<evidence type="ECO:0000313" key="3">
    <source>
        <dbReference type="Proteomes" id="UP000094285"/>
    </source>
</evidence>